<dbReference type="Proteomes" id="UP000654257">
    <property type="component" value="Unassembled WGS sequence"/>
</dbReference>
<dbReference type="Pfam" id="PF13810">
    <property type="entry name" value="DUF4185"/>
    <property type="match status" value="1"/>
</dbReference>
<evidence type="ECO:0000256" key="1">
    <source>
        <dbReference type="SAM" id="MobiDB-lite"/>
    </source>
</evidence>
<dbReference type="AlphaFoldDB" id="A0A917FPY9"/>
<feature type="region of interest" description="Disordered" evidence="1">
    <location>
        <begin position="55"/>
        <end position="87"/>
    </location>
</feature>
<gene>
    <name evidence="3" type="ORF">GCM10007304_10710</name>
</gene>
<proteinExistence type="predicted"/>
<accession>A0A917FPY9</accession>
<protein>
    <recommendedName>
        <fullName evidence="2">DUF4185 domain-containing protein</fullName>
    </recommendedName>
</protein>
<dbReference type="InterPro" id="IPR025442">
    <property type="entry name" value="DUF4185"/>
</dbReference>
<evidence type="ECO:0000313" key="3">
    <source>
        <dbReference type="EMBL" id="GGF98576.1"/>
    </source>
</evidence>
<dbReference type="EMBL" id="BMCU01000001">
    <property type="protein sequence ID" value="GGF98576.1"/>
    <property type="molecule type" value="Genomic_DNA"/>
</dbReference>
<sequence>MRLHQRVAVIGTALTVAVGGFTVLSAGVASAEPCGVTGVGSTPFGNIFGSSSFGSSGAGGSDPQGPQGALPDLGAGNTRAVSWVTGPRSPNSTYDRFGISGTDLGISWDNGKGQTLMAFGDTFGNCSVSAGQWRSNVLLRSNDSNLADGIDVPNAVPGDVDSGSPADVPNFSREIVNSLKIPEVESTTIPTSAISIGNDQYLNYMSVRSWGAPGRWVTNFSAIAKSSDNGQTWTTDQSTIRVNTGITLPGGGQVDRNQGKFQQVAYMKDRDGYVYQYGTPNGRFGAAYLSRFLPQDITTLGKYQYYTGAGTWSNNIADVKDTDVVVGDPVSEMSVAWNDYLKKYVMLYGNEVSGSIVARTADKPEGPWSGEKTLISRLQNNGGIYAPFIHPKSSGRDLYFTASQWSGYNVMIMRTDLDALR</sequence>
<feature type="domain" description="DUF4185" evidence="2">
    <location>
        <begin position="89"/>
        <end position="414"/>
    </location>
</feature>
<keyword evidence="4" id="KW-1185">Reference proteome</keyword>
<comment type="caution">
    <text evidence="3">The sequence shown here is derived from an EMBL/GenBank/DDBJ whole genome shotgun (WGS) entry which is preliminary data.</text>
</comment>
<dbReference type="RefSeq" id="WP_188543606.1">
    <property type="nucleotide sequence ID" value="NZ_BMCU01000001.1"/>
</dbReference>
<reference evidence="3" key="2">
    <citation type="submission" date="2020-09" db="EMBL/GenBank/DDBJ databases">
        <authorList>
            <person name="Sun Q."/>
            <person name="Sedlacek I."/>
        </authorList>
    </citation>
    <scope>NUCLEOTIDE SEQUENCE</scope>
    <source>
        <strain evidence="3">CCM 7905</strain>
    </source>
</reference>
<organism evidence="3 4">
    <name type="scientific">Rhodococcoides trifolii</name>
    <dbReference type="NCBI Taxonomy" id="908250"/>
    <lineage>
        <taxon>Bacteria</taxon>
        <taxon>Bacillati</taxon>
        <taxon>Actinomycetota</taxon>
        <taxon>Actinomycetes</taxon>
        <taxon>Mycobacteriales</taxon>
        <taxon>Nocardiaceae</taxon>
        <taxon>Rhodococcoides</taxon>
    </lineage>
</organism>
<reference evidence="3" key="1">
    <citation type="journal article" date="2014" name="Int. J. Syst. Evol. Microbiol.">
        <title>Complete genome sequence of Corynebacterium casei LMG S-19264T (=DSM 44701T), isolated from a smear-ripened cheese.</title>
        <authorList>
            <consortium name="US DOE Joint Genome Institute (JGI-PGF)"/>
            <person name="Walter F."/>
            <person name="Albersmeier A."/>
            <person name="Kalinowski J."/>
            <person name="Ruckert C."/>
        </authorList>
    </citation>
    <scope>NUCLEOTIDE SEQUENCE</scope>
    <source>
        <strain evidence="3">CCM 7905</strain>
    </source>
</reference>
<name>A0A917FPY9_9NOCA</name>
<evidence type="ECO:0000259" key="2">
    <source>
        <dbReference type="Pfam" id="PF13810"/>
    </source>
</evidence>
<evidence type="ECO:0000313" key="4">
    <source>
        <dbReference type="Proteomes" id="UP000654257"/>
    </source>
</evidence>